<feature type="domain" description="Mutator-like transposase" evidence="2">
    <location>
        <begin position="98"/>
        <end position="480"/>
    </location>
</feature>
<dbReference type="EMBL" id="OV696700">
    <property type="protein sequence ID" value="CAH1247103.1"/>
    <property type="molecule type" value="Genomic_DNA"/>
</dbReference>
<evidence type="ECO:0000313" key="10">
    <source>
        <dbReference type="Proteomes" id="UP000838412"/>
    </source>
</evidence>
<dbReference type="InterPro" id="IPR049012">
    <property type="entry name" value="Mutator_transp_dom"/>
</dbReference>
<feature type="compositionally biased region" description="Basic and acidic residues" evidence="1">
    <location>
        <begin position="649"/>
        <end position="673"/>
    </location>
</feature>
<evidence type="ECO:0000313" key="4">
    <source>
        <dbReference type="EMBL" id="CAH1261650.1"/>
    </source>
</evidence>
<feature type="region of interest" description="Disordered" evidence="1">
    <location>
        <begin position="1"/>
        <end position="24"/>
    </location>
</feature>
<proteinExistence type="predicted"/>
<dbReference type="Pfam" id="PF20700">
    <property type="entry name" value="Mutator"/>
    <property type="match status" value="1"/>
</dbReference>
<sequence>MGKRKMQHDGQFKPGNYPWNKGGTKKARVRLPTYVRPSEEDYSLLADRDRDGNVLHDKMDIIRESRRPILLRPQKSDSSEMNQYLGDGSAEGADDVVGYRIWQATAAVRACAKAQRDHDKRRPTCPELVRASAREEKTMGLATAEKLVCDRCGYGSSSQKFYDEIIRDGPGGRTPVINMAAQVALADCPMAVSGFRQMMATMDLPVPSEPALQNLANKYSDIMEEENEKDMKRWIQVMKRVNALKGYKPDSPIRGQADTRYHTPLGNLRGRKPGQPSDSSNATFVEEVTTRNKVIANHLKIKTCRLCTFYRGHGLEPPPHKCSANTLPQAPIGNEEESGEKMARDLLESNVRVSGLITDGDSQTFRGMATVMREEAVRPIRVKQERCLVHISRNVRTKISSTKWSPTMFPGAKAESRSRVKHRFANDLVQRLNAEHEAALTQLGMRTRHGVERAMDKAMRAIPHCYAGNHDWCLEYSLVCRHPSRWRFQKINAEARGQINPNPSDCKLLRVAMEMRLGKKALELTRHFANTNKAESVNRQISKSAPKNITRFRTLAGRIASALHSSNNGTGLSVAMKRLAAGIPLSPKSKAVRVLEKMRERQDYKRSYKKEPANKKRENANIMGKFVVYDEGRERGTYKSAEVAKPSKGQRESPRKRAQQDGTDHGYSRAGDKEPEDYYSDSEDDSDEDMDLC</sequence>
<evidence type="ECO:0000313" key="6">
    <source>
        <dbReference type="EMBL" id="CAH1261652.1"/>
    </source>
</evidence>
<dbReference type="EMBL" id="OV696689">
    <property type="protein sequence ID" value="CAH1261655.1"/>
    <property type="molecule type" value="Genomic_DNA"/>
</dbReference>
<protein>
    <submittedName>
        <fullName evidence="4">Hypp2419 protein</fullName>
    </submittedName>
    <submittedName>
        <fullName evidence="5">Hypp2420 protein</fullName>
    </submittedName>
    <submittedName>
        <fullName evidence="6">Hypp2421 protein</fullName>
    </submittedName>
    <submittedName>
        <fullName evidence="7">Hypp2422 protein</fullName>
    </submittedName>
    <submittedName>
        <fullName evidence="8">Hypp2423 protein</fullName>
    </submittedName>
    <submittedName>
        <fullName evidence="9">Hypp2424 protein</fullName>
    </submittedName>
    <submittedName>
        <fullName evidence="3">Hypp7828 protein</fullName>
    </submittedName>
</protein>
<reference evidence="4" key="1">
    <citation type="submission" date="2022-01" db="EMBL/GenBank/DDBJ databases">
        <authorList>
            <person name="Braso-Vives M."/>
        </authorList>
    </citation>
    <scope>NUCLEOTIDE SEQUENCE</scope>
</reference>
<evidence type="ECO:0000313" key="8">
    <source>
        <dbReference type="EMBL" id="CAH1261654.1"/>
    </source>
</evidence>
<dbReference type="EMBL" id="OV696689">
    <property type="protein sequence ID" value="CAH1261652.1"/>
    <property type="molecule type" value="Genomic_DNA"/>
</dbReference>
<dbReference type="Proteomes" id="UP000838412">
    <property type="component" value="Chromosome 4"/>
</dbReference>
<dbReference type="EMBL" id="OV696689">
    <property type="protein sequence ID" value="CAH1261654.1"/>
    <property type="molecule type" value="Genomic_DNA"/>
</dbReference>
<gene>
    <name evidence="4" type="primary">Hypp2419</name>
    <name evidence="5" type="synonym">Hypp2420</name>
    <name evidence="6" type="synonym">Hypp2421</name>
    <name evidence="7" type="synonym">Hypp2422</name>
    <name evidence="8" type="synonym">Hypp2423</name>
    <name evidence="9" type="synonym">Hypp2424</name>
    <name evidence="3" type="synonym">Hypp7828</name>
    <name evidence="4" type="ORF">BLAG_LOCUS17009</name>
    <name evidence="5" type="ORF">BLAG_LOCUS17010</name>
    <name evidence="6" type="ORF">BLAG_LOCUS17011</name>
    <name evidence="7" type="ORF">BLAG_LOCUS17012</name>
    <name evidence="8" type="ORF">BLAG_LOCUS17013</name>
    <name evidence="9" type="ORF">BLAG_LOCUS17014</name>
    <name evidence="3" type="ORF">BLAG_LOCUS8888</name>
</gene>
<evidence type="ECO:0000313" key="9">
    <source>
        <dbReference type="EMBL" id="CAH1261655.1"/>
    </source>
</evidence>
<feature type="region of interest" description="Disordered" evidence="1">
    <location>
        <begin position="248"/>
        <end position="282"/>
    </location>
</feature>
<feature type="region of interest" description="Disordered" evidence="1">
    <location>
        <begin position="635"/>
        <end position="693"/>
    </location>
</feature>
<evidence type="ECO:0000256" key="1">
    <source>
        <dbReference type="SAM" id="MobiDB-lite"/>
    </source>
</evidence>
<evidence type="ECO:0000313" key="3">
    <source>
        <dbReference type="EMBL" id="CAH1247103.1"/>
    </source>
</evidence>
<dbReference type="EMBL" id="OV696689">
    <property type="protein sequence ID" value="CAH1261651.1"/>
    <property type="molecule type" value="Genomic_DNA"/>
</dbReference>
<evidence type="ECO:0000313" key="5">
    <source>
        <dbReference type="EMBL" id="CAH1261651.1"/>
    </source>
</evidence>
<dbReference type="EMBL" id="OV696689">
    <property type="protein sequence ID" value="CAH1261650.1"/>
    <property type="molecule type" value="Genomic_DNA"/>
</dbReference>
<feature type="compositionally biased region" description="Acidic residues" evidence="1">
    <location>
        <begin position="674"/>
        <end position="693"/>
    </location>
</feature>
<dbReference type="AlphaFoldDB" id="A0A8J9ZS01"/>
<evidence type="ECO:0000259" key="2">
    <source>
        <dbReference type="Pfam" id="PF20700"/>
    </source>
</evidence>
<dbReference type="OrthoDB" id="6122456at2759"/>
<dbReference type="Proteomes" id="UP000838412">
    <property type="component" value="Chromosome 15"/>
</dbReference>
<organism evidence="4 10">
    <name type="scientific">Branchiostoma lanceolatum</name>
    <name type="common">Common lancelet</name>
    <name type="synonym">Amphioxus lanceolatum</name>
    <dbReference type="NCBI Taxonomy" id="7740"/>
    <lineage>
        <taxon>Eukaryota</taxon>
        <taxon>Metazoa</taxon>
        <taxon>Chordata</taxon>
        <taxon>Cephalochordata</taxon>
        <taxon>Leptocardii</taxon>
        <taxon>Amphioxiformes</taxon>
        <taxon>Branchiostomatidae</taxon>
        <taxon>Branchiostoma</taxon>
    </lineage>
</organism>
<keyword evidence="10" id="KW-1185">Reference proteome</keyword>
<accession>A0A8J9ZS01</accession>
<feature type="region of interest" description="Disordered" evidence="1">
    <location>
        <begin position="597"/>
        <end position="619"/>
    </location>
</feature>
<dbReference type="EMBL" id="OV696689">
    <property type="protein sequence ID" value="CAH1261653.1"/>
    <property type="molecule type" value="Genomic_DNA"/>
</dbReference>
<name>A0A8J9ZS01_BRALA</name>
<evidence type="ECO:0000313" key="7">
    <source>
        <dbReference type="EMBL" id="CAH1261653.1"/>
    </source>
</evidence>